<dbReference type="AlphaFoldDB" id="A0A2M6WIT2"/>
<dbReference type="PANTHER" id="PTHR10302">
    <property type="entry name" value="SINGLE-STRANDED DNA-BINDING PROTEIN"/>
    <property type="match status" value="1"/>
</dbReference>
<comment type="caution">
    <text evidence="5">The sequence shown here is derived from an EMBL/GenBank/DDBJ whole genome shotgun (WGS) entry which is preliminary data.</text>
</comment>
<evidence type="ECO:0000256" key="4">
    <source>
        <dbReference type="SAM" id="MobiDB-lite"/>
    </source>
</evidence>
<sequence>MNLNKVFILGRLTADPQLRSTGSGQNVASFGLATNRVWNNKDGQRQESTEFHNIVVWGRQAEIASQFLAKGSLALIEGRMQTRGWTDNQGQKRRTTEIVAERIQLGPRSGGGVQKTASGSAPSRPAYPSKDTENASSSPPPQDIPVIDVSDEIQPDDLPF</sequence>
<comment type="caution">
    <text evidence="2">Lacks conserved residue(s) required for the propagation of feature annotation.</text>
</comment>
<reference evidence="6" key="1">
    <citation type="submission" date="2017-09" db="EMBL/GenBank/DDBJ databases">
        <title>Depth-based differentiation of microbial function through sediment-hosted aquifers and enrichment of novel symbionts in the deep terrestrial subsurface.</title>
        <authorList>
            <person name="Probst A.J."/>
            <person name="Ladd B."/>
            <person name="Jarett J.K."/>
            <person name="Geller-Mcgrath D.E."/>
            <person name="Sieber C.M.K."/>
            <person name="Emerson J.B."/>
            <person name="Anantharaman K."/>
            <person name="Thomas B.C."/>
            <person name="Malmstrom R."/>
            <person name="Stieglmeier M."/>
            <person name="Klingl A."/>
            <person name="Woyke T."/>
            <person name="Ryan C.M."/>
            <person name="Banfield J.F."/>
        </authorList>
    </citation>
    <scope>NUCLEOTIDE SEQUENCE [LARGE SCALE GENOMIC DNA]</scope>
</reference>
<dbReference type="NCBIfam" id="TIGR00621">
    <property type="entry name" value="ssb"/>
    <property type="match status" value="1"/>
</dbReference>
<protein>
    <recommendedName>
        <fullName evidence="2 3">Single-stranded DNA-binding protein</fullName>
        <shortName evidence="2">SSB</shortName>
    </recommendedName>
</protein>
<dbReference type="Gene3D" id="2.40.50.140">
    <property type="entry name" value="Nucleic acid-binding proteins"/>
    <property type="match status" value="1"/>
</dbReference>
<dbReference type="SUPFAM" id="SSF50249">
    <property type="entry name" value="Nucleic acid-binding proteins"/>
    <property type="match status" value="1"/>
</dbReference>
<evidence type="ECO:0000256" key="1">
    <source>
        <dbReference type="ARBA" id="ARBA00023125"/>
    </source>
</evidence>
<dbReference type="InterPro" id="IPR000424">
    <property type="entry name" value="Primosome_PriB/ssb"/>
</dbReference>
<dbReference type="EMBL" id="PFBA01000013">
    <property type="protein sequence ID" value="PIT92679.1"/>
    <property type="molecule type" value="Genomic_DNA"/>
</dbReference>
<dbReference type="Proteomes" id="UP000228635">
    <property type="component" value="Unassembled WGS sequence"/>
</dbReference>
<dbReference type="PANTHER" id="PTHR10302:SF27">
    <property type="entry name" value="SINGLE-STRANDED DNA-BINDING PROTEIN"/>
    <property type="match status" value="1"/>
</dbReference>
<dbReference type="CDD" id="cd04496">
    <property type="entry name" value="SSB_OBF"/>
    <property type="match status" value="1"/>
</dbReference>
<feature type="region of interest" description="Disordered" evidence="4">
    <location>
        <begin position="102"/>
        <end position="160"/>
    </location>
</feature>
<organism evidence="5 6">
    <name type="scientific">Candidatus Harrisonbacteria bacterium CG10_big_fil_rev_8_21_14_0_10_42_17</name>
    <dbReference type="NCBI Taxonomy" id="1974584"/>
    <lineage>
        <taxon>Bacteria</taxon>
        <taxon>Candidatus Harrisoniibacteriota</taxon>
    </lineage>
</organism>
<dbReference type="GO" id="GO:0003697">
    <property type="term" value="F:single-stranded DNA binding"/>
    <property type="evidence" value="ECO:0007669"/>
    <property type="project" value="UniProtKB-UniRule"/>
</dbReference>
<dbReference type="GO" id="GO:0009295">
    <property type="term" value="C:nucleoid"/>
    <property type="evidence" value="ECO:0007669"/>
    <property type="project" value="TreeGrafter"/>
</dbReference>
<comment type="subunit">
    <text evidence="2">Homotetramer.</text>
</comment>
<keyword evidence="1 2" id="KW-0238">DNA-binding</keyword>
<gene>
    <name evidence="5" type="ORF">COU08_01645</name>
</gene>
<dbReference type="InterPro" id="IPR012340">
    <property type="entry name" value="NA-bd_OB-fold"/>
</dbReference>
<dbReference type="HAMAP" id="MF_00984">
    <property type="entry name" value="SSB"/>
    <property type="match status" value="1"/>
</dbReference>
<dbReference type="PIRSF" id="PIRSF002070">
    <property type="entry name" value="SSB"/>
    <property type="match status" value="1"/>
</dbReference>
<accession>A0A2M6WIT2</accession>
<feature type="compositionally biased region" description="Acidic residues" evidence="4">
    <location>
        <begin position="149"/>
        <end position="160"/>
    </location>
</feature>
<evidence type="ECO:0000256" key="2">
    <source>
        <dbReference type="HAMAP-Rule" id="MF_00984"/>
    </source>
</evidence>
<dbReference type="PROSITE" id="PS50935">
    <property type="entry name" value="SSB"/>
    <property type="match status" value="1"/>
</dbReference>
<evidence type="ECO:0000313" key="6">
    <source>
        <dbReference type="Proteomes" id="UP000228635"/>
    </source>
</evidence>
<name>A0A2M6WIT2_9BACT</name>
<evidence type="ECO:0000256" key="3">
    <source>
        <dbReference type="PIRNR" id="PIRNR002070"/>
    </source>
</evidence>
<dbReference type="GO" id="GO:0006260">
    <property type="term" value="P:DNA replication"/>
    <property type="evidence" value="ECO:0007669"/>
    <property type="project" value="InterPro"/>
</dbReference>
<dbReference type="InterPro" id="IPR011344">
    <property type="entry name" value="ssDNA-bd"/>
</dbReference>
<proteinExistence type="inferred from homology"/>
<evidence type="ECO:0000313" key="5">
    <source>
        <dbReference type="EMBL" id="PIT92679.1"/>
    </source>
</evidence>
<dbReference type="Pfam" id="PF00436">
    <property type="entry name" value="SSB"/>
    <property type="match status" value="1"/>
</dbReference>